<dbReference type="Proteomes" id="UP000038010">
    <property type="component" value="Unassembled WGS sequence"/>
</dbReference>
<dbReference type="InterPro" id="IPR049256">
    <property type="entry name" value="Get5_C"/>
</dbReference>
<feature type="domain" description="Get5 N-terminal" evidence="2">
    <location>
        <begin position="6"/>
        <end position="163"/>
    </location>
</feature>
<feature type="region of interest" description="Disordered" evidence="1">
    <location>
        <begin position="162"/>
        <end position="208"/>
    </location>
</feature>
<dbReference type="VEuPathDB" id="FungiDB:AB675_2968"/>
<organism evidence="4 5">
    <name type="scientific">Cyphellophora attinorum</name>
    <dbReference type="NCBI Taxonomy" id="1664694"/>
    <lineage>
        <taxon>Eukaryota</taxon>
        <taxon>Fungi</taxon>
        <taxon>Dikarya</taxon>
        <taxon>Ascomycota</taxon>
        <taxon>Pezizomycotina</taxon>
        <taxon>Eurotiomycetes</taxon>
        <taxon>Chaetothyriomycetidae</taxon>
        <taxon>Chaetothyriales</taxon>
        <taxon>Cyphellophoraceae</taxon>
        <taxon>Cyphellophora</taxon>
    </lineage>
</organism>
<dbReference type="Pfam" id="PF12754">
    <property type="entry name" value="Get5_N"/>
    <property type="match status" value="1"/>
</dbReference>
<feature type="compositionally biased region" description="Low complexity" evidence="1">
    <location>
        <begin position="171"/>
        <end position="187"/>
    </location>
</feature>
<reference evidence="4 5" key="1">
    <citation type="submission" date="2015-06" db="EMBL/GenBank/DDBJ databases">
        <title>Draft genome of the ant-associated black yeast Phialophora attae CBS 131958.</title>
        <authorList>
            <person name="Moreno L.F."/>
            <person name="Stielow B.J."/>
            <person name="de Hoog S."/>
            <person name="Vicente V.A."/>
            <person name="Weiss V.A."/>
            <person name="de Vries M."/>
            <person name="Cruz L.M."/>
            <person name="Souza E.M."/>
        </authorList>
    </citation>
    <scope>NUCLEOTIDE SEQUENCE [LARGE SCALE GENOMIC DNA]</scope>
    <source>
        <strain evidence="4 5">CBS 131958</strain>
    </source>
</reference>
<name>A0A0N0NJ17_9EURO</name>
<evidence type="ECO:0000259" key="3">
    <source>
        <dbReference type="Pfam" id="PF17183"/>
    </source>
</evidence>
<sequence>MSELQFAKQYLTTLDAKATKYQPDHVFDPKTFETRVPYTLPKFPHPPYPEPPKTSTAAEPAPGSTRTTDTEQASINLTLKSSRNPNMTLTLSSLSSSTPISEIKSSIQKHLGGPSVLPDVSKIKILHNKKPIPSSKVTLGDAFAGTETEGQSDVTLSVMVMGGAPDPPPQGAATETPSAAPATSSGPESEKAAVEAATGGSQTDELDDGFWSDLESFLEQRLKSPGKAKTLARTFRAASSAT</sequence>
<dbReference type="RefSeq" id="XP_017996434.1">
    <property type="nucleotide sequence ID" value="XM_018142980.1"/>
</dbReference>
<dbReference type="OrthoDB" id="5366541at2759"/>
<dbReference type="InterPro" id="IPR024737">
    <property type="entry name" value="Get5_N"/>
</dbReference>
<keyword evidence="5" id="KW-1185">Reference proteome</keyword>
<dbReference type="GeneID" id="28734860"/>
<dbReference type="Pfam" id="PF17183">
    <property type="entry name" value="Get5_C"/>
    <property type="match status" value="1"/>
</dbReference>
<evidence type="ECO:0000259" key="2">
    <source>
        <dbReference type="Pfam" id="PF12754"/>
    </source>
</evidence>
<proteinExistence type="predicted"/>
<dbReference type="Gene3D" id="1.10.286.70">
    <property type="entry name" value="Get5 dimerization domain"/>
    <property type="match status" value="1"/>
</dbReference>
<evidence type="ECO:0000256" key="1">
    <source>
        <dbReference type="SAM" id="MobiDB-lite"/>
    </source>
</evidence>
<dbReference type="AlphaFoldDB" id="A0A0N0NJ17"/>
<evidence type="ECO:0000313" key="4">
    <source>
        <dbReference type="EMBL" id="KPI36471.1"/>
    </source>
</evidence>
<accession>A0A0N0NJ17</accession>
<feature type="region of interest" description="Disordered" evidence="1">
    <location>
        <begin position="38"/>
        <end position="70"/>
    </location>
</feature>
<comment type="caution">
    <text evidence="4">The sequence shown here is derived from an EMBL/GenBank/DDBJ whole genome shotgun (WGS) entry which is preliminary data.</text>
</comment>
<dbReference type="STRING" id="1664694.A0A0N0NJ17"/>
<feature type="compositionally biased region" description="Pro residues" evidence="1">
    <location>
        <begin position="43"/>
        <end position="52"/>
    </location>
</feature>
<feature type="domain" description="Get5 C-terminal" evidence="3">
    <location>
        <begin position="209"/>
        <end position="238"/>
    </location>
</feature>
<evidence type="ECO:0000313" key="5">
    <source>
        <dbReference type="Proteomes" id="UP000038010"/>
    </source>
</evidence>
<protein>
    <recommendedName>
        <fullName evidence="6">Ubiquitin-like domain-containing protein</fullName>
    </recommendedName>
</protein>
<gene>
    <name evidence="4" type="ORF">AB675_2968</name>
</gene>
<dbReference type="EMBL" id="LFJN01000031">
    <property type="protein sequence ID" value="KPI36471.1"/>
    <property type="molecule type" value="Genomic_DNA"/>
</dbReference>
<evidence type="ECO:0008006" key="6">
    <source>
        <dbReference type="Google" id="ProtNLM"/>
    </source>
</evidence>